<evidence type="ECO:0000259" key="1">
    <source>
        <dbReference type="Pfam" id="PF03478"/>
    </source>
</evidence>
<evidence type="ECO:0000259" key="2">
    <source>
        <dbReference type="Pfam" id="PF12937"/>
    </source>
</evidence>
<feature type="domain" description="KIB1-4 beta-propeller" evidence="1">
    <location>
        <begin position="96"/>
        <end position="369"/>
    </location>
</feature>
<proteinExistence type="predicted"/>
<dbReference type="PANTHER" id="PTHR33110">
    <property type="entry name" value="F-BOX/KELCH-REPEAT PROTEIN-RELATED"/>
    <property type="match status" value="1"/>
</dbReference>
<comment type="caution">
    <text evidence="3">The sequence shown here is derived from an EMBL/GenBank/DDBJ whole genome shotgun (WGS) entry which is preliminary data.</text>
</comment>
<dbReference type="Proteomes" id="UP000729402">
    <property type="component" value="Unassembled WGS sequence"/>
</dbReference>
<dbReference type="AlphaFoldDB" id="A0A8J5SD21"/>
<keyword evidence="4" id="KW-1185">Reference proteome</keyword>
<gene>
    <name evidence="3" type="ORF">GUJ93_ZPchr0001g31375</name>
</gene>
<evidence type="ECO:0000313" key="4">
    <source>
        <dbReference type="Proteomes" id="UP000729402"/>
    </source>
</evidence>
<accession>A0A8J5SD21</accession>
<dbReference type="Pfam" id="PF03478">
    <property type="entry name" value="Beta-prop_KIB1-4"/>
    <property type="match status" value="1"/>
</dbReference>
<evidence type="ECO:0000313" key="3">
    <source>
        <dbReference type="EMBL" id="KAG8055221.1"/>
    </source>
</evidence>
<organism evidence="3 4">
    <name type="scientific">Zizania palustris</name>
    <name type="common">Northern wild rice</name>
    <dbReference type="NCBI Taxonomy" id="103762"/>
    <lineage>
        <taxon>Eukaryota</taxon>
        <taxon>Viridiplantae</taxon>
        <taxon>Streptophyta</taxon>
        <taxon>Embryophyta</taxon>
        <taxon>Tracheophyta</taxon>
        <taxon>Spermatophyta</taxon>
        <taxon>Magnoliopsida</taxon>
        <taxon>Liliopsida</taxon>
        <taxon>Poales</taxon>
        <taxon>Poaceae</taxon>
        <taxon>BOP clade</taxon>
        <taxon>Oryzoideae</taxon>
        <taxon>Oryzeae</taxon>
        <taxon>Zizaniinae</taxon>
        <taxon>Zizania</taxon>
    </lineage>
</organism>
<dbReference type="InterPro" id="IPR005174">
    <property type="entry name" value="KIB1-4_b-propeller"/>
</dbReference>
<evidence type="ECO:0008006" key="5">
    <source>
        <dbReference type="Google" id="ProtNLM"/>
    </source>
</evidence>
<dbReference type="OrthoDB" id="591341at2759"/>
<reference evidence="3" key="1">
    <citation type="journal article" date="2021" name="bioRxiv">
        <title>Whole Genome Assembly and Annotation of Northern Wild Rice, Zizania palustris L., Supports a Whole Genome Duplication in the Zizania Genus.</title>
        <authorList>
            <person name="Haas M."/>
            <person name="Kono T."/>
            <person name="Macchietto M."/>
            <person name="Millas R."/>
            <person name="McGilp L."/>
            <person name="Shao M."/>
            <person name="Duquette J."/>
            <person name="Hirsch C.N."/>
            <person name="Kimball J."/>
        </authorList>
    </citation>
    <scope>NUCLEOTIDE SEQUENCE</scope>
    <source>
        <tissue evidence="3">Fresh leaf tissue</tissue>
    </source>
</reference>
<sequence length="407" mass="46507">MPRRRVWQRVRARYPPWADLPGAAVWEILSRLPCEIDRVNCHRVCRSWHDAIGLEGIQLPPMTRQLPLLMQPLAEGPRFCCTLSGGASHPFPTPMDIPPAFRHARYVGSWGDSMAFLSIFDQPQGIPQQHVVFDLLELGHYKLPSIIVHDEAAPGELEQQLWTRPFSIIAATLSSQPCMSECVVGGIIELLHFPDEHRPKIAFWRLYDEVVMGYFDAPEVCWEVEDVLYYNEAFHFLTQGDHIRVGAPAFHIGGMTQVQWENRYFSPGNRAYEQYVKARYLVESRGDLLLVVRCSPYPGQPTSAFKVFRMVQPEVPANNNNVVEYKWMELPSLDGRMLFVGRGSSKSYEAAAYPGFESGIYFCDDEVVALQYPCTDCGKWTEAPPRVERCFPEQHPSNYSPQVWINP</sequence>
<reference evidence="3" key="2">
    <citation type="submission" date="2021-02" db="EMBL/GenBank/DDBJ databases">
        <authorList>
            <person name="Kimball J.A."/>
            <person name="Haas M.W."/>
            <person name="Macchietto M."/>
            <person name="Kono T."/>
            <person name="Duquette J."/>
            <person name="Shao M."/>
        </authorList>
    </citation>
    <scope>NUCLEOTIDE SEQUENCE</scope>
    <source>
        <tissue evidence="3">Fresh leaf tissue</tissue>
    </source>
</reference>
<dbReference type="InterPro" id="IPR001810">
    <property type="entry name" value="F-box_dom"/>
</dbReference>
<feature type="domain" description="F-box" evidence="2">
    <location>
        <begin position="17"/>
        <end position="52"/>
    </location>
</feature>
<name>A0A8J5SD21_ZIZPA</name>
<dbReference type="PANTHER" id="PTHR33110:SF121">
    <property type="entry name" value="DUF295 DOMAIN-CONTAINING PROTEIN"/>
    <property type="match status" value="1"/>
</dbReference>
<protein>
    <recommendedName>
        <fullName evidence="5">DUF295 domain-containing protein</fullName>
    </recommendedName>
</protein>
<dbReference type="EMBL" id="JAAALK010000288">
    <property type="protein sequence ID" value="KAG8055221.1"/>
    <property type="molecule type" value="Genomic_DNA"/>
</dbReference>
<dbReference type="Pfam" id="PF12937">
    <property type="entry name" value="F-box-like"/>
    <property type="match status" value="1"/>
</dbReference>